<dbReference type="OrthoDB" id="1734717at2759"/>
<comment type="caution">
    <text evidence="2">The sequence shown here is derived from an EMBL/GenBank/DDBJ whole genome shotgun (WGS) entry which is preliminary data.</text>
</comment>
<accession>A0A371IC44</accession>
<organism evidence="2 3">
    <name type="scientific">Mucuna pruriens</name>
    <name type="common">Velvet bean</name>
    <name type="synonym">Dolichos pruriens</name>
    <dbReference type="NCBI Taxonomy" id="157652"/>
    <lineage>
        <taxon>Eukaryota</taxon>
        <taxon>Viridiplantae</taxon>
        <taxon>Streptophyta</taxon>
        <taxon>Embryophyta</taxon>
        <taxon>Tracheophyta</taxon>
        <taxon>Spermatophyta</taxon>
        <taxon>Magnoliopsida</taxon>
        <taxon>eudicotyledons</taxon>
        <taxon>Gunneridae</taxon>
        <taxon>Pentapetalae</taxon>
        <taxon>rosids</taxon>
        <taxon>fabids</taxon>
        <taxon>Fabales</taxon>
        <taxon>Fabaceae</taxon>
        <taxon>Papilionoideae</taxon>
        <taxon>50 kb inversion clade</taxon>
        <taxon>NPAAA clade</taxon>
        <taxon>indigoferoid/millettioid clade</taxon>
        <taxon>Phaseoleae</taxon>
        <taxon>Mucuna</taxon>
    </lineage>
</organism>
<dbReference type="SUPFAM" id="SSF53098">
    <property type="entry name" value="Ribonuclease H-like"/>
    <property type="match status" value="1"/>
</dbReference>
<dbReference type="Gene3D" id="3.30.420.10">
    <property type="entry name" value="Ribonuclease H-like superfamily/Ribonuclease H"/>
    <property type="match status" value="1"/>
</dbReference>
<dbReference type="AlphaFoldDB" id="A0A371IC44"/>
<evidence type="ECO:0000259" key="1">
    <source>
        <dbReference type="Pfam" id="PF13456"/>
    </source>
</evidence>
<dbReference type="InterPro" id="IPR012337">
    <property type="entry name" value="RNaseH-like_sf"/>
</dbReference>
<dbReference type="PANTHER" id="PTHR48475:SF1">
    <property type="entry name" value="RNASE H TYPE-1 DOMAIN-CONTAINING PROTEIN"/>
    <property type="match status" value="1"/>
</dbReference>
<dbReference type="GO" id="GO:0004523">
    <property type="term" value="F:RNA-DNA hybrid ribonuclease activity"/>
    <property type="evidence" value="ECO:0007669"/>
    <property type="project" value="InterPro"/>
</dbReference>
<dbReference type="Proteomes" id="UP000257109">
    <property type="component" value="Unassembled WGS sequence"/>
</dbReference>
<dbReference type="GO" id="GO:0003676">
    <property type="term" value="F:nucleic acid binding"/>
    <property type="evidence" value="ECO:0007669"/>
    <property type="project" value="InterPro"/>
</dbReference>
<reference evidence="2" key="1">
    <citation type="submission" date="2018-05" db="EMBL/GenBank/DDBJ databases">
        <title>Draft genome of Mucuna pruriens seed.</title>
        <authorList>
            <person name="Nnadi N.E."/>
            <person name="Vos R."/>
            <person name="Hasami M.H."/>
            <person name="Devisetty U.K."/>
            <person name="Aguiy J.C."/>
        </authorList>
    </citation>
    <scope>NUCLEOTIDE SEQUENCE [LARGE SCALE GENOMIC DNA]</scope>
    <source>
        <strain evidence="2">JCA_2017</strain>
    </source>
</reference>
<protein>
    <submittedName>
        <fullName evidence="2">Gypsy retrotransposon integrase-like protein 1</fullName>
    </submittedName>
</protein>
<sequence length="240" mass="27483">MGAFDAISFHHVPREENQMADALATLSAIVQVNEGQEITIHVRQQSRVAYCQYLGQDTADPDPESWYFDIKRYLEKGEYLEGASENNKRTLRRLAIGYLLSGTTLYKRNADMMLLRCEVHEGTFGTHANGHALARKIFRAGYYWTKMESDCYQHVRKCIKCQIHADHINVAPSTLHNMTSPWPFSMWGIDMIGPIEPKASNGHRFILVAIDYFTKWVEITSYSTVTRNVVVKFIKGDIIC</sequence>
<dbReference type="InterPro" id="IPR002156">
    <property type="entry name" value="RNaseH_domain"/>
</dbReference>
<proteinExistence type="predicted"/>
<dbReference type="Pfam" id="PF13456">
    <property type="entry name" value="RVT_3"/>
    <property type="match status" value="1"/>
</dbReference>
<gene>
    <name evidence="2" type="primary">GIN1</name>
    <name evidence="2" type="ORF">CR513_02577</name>
</gene>
<dbReference type="EMBL" id="QJKJ01000437">
    <property type="protein sequence ID" value="RDY12601.1"/>
    <property type="molecule type" value="Genomic_DNA"/>
</dbReference>
<keyword evidence="3" id="KW-1185">Reference proteome</keyword>
<feature type="domain" description="RNase H type-1" evidence="1">
    <location>
        <begin position="3"/>
        <end position="25"/>
    </location>
</feature>
<feature type="non-terminal residue" evidence="2">
    <location>
        <position position="1"/>
    </location>
</feature>
<dbReference type="PANTHER" id="PTHR48475">
    <property type="entry name" value="RIBONUCLEASE H"/>
    <property type="match status" value="1"/>
</dbReference>
<dbReference type="Gene3D" id="1.10.340.70">
    <property type="match status" value="1"/>
</dbReference>
<evidence type="ECO:0000313" key="2">
    <source>
        <dbReference type="EMBL" id="RDY12601.1"/>
    </source>
</evidence>
<name>A0A371IC44_MUCPR</name>
<evidence type="ECO:0000313" key="3">
    <source>
        <dbReference type="Proteomes" id="UP000257109"/>
    </source>
</evidence>
<dbReference type="InterPro" id="IPR036397">
    <property type="entry name" value="RNaseH_sf"/>
</dbReference>